<dbReference type="PROSITE" id="PS51192">
    <property type="entry name" value="HELICASE_ATP_BIND_1"/>
    <property type="match status" value="1"/>
</dbReference>
<dbReference type="InterPro" id="IPR037235">
    <property type="entry name" value="TRCF-like_C_D7"/>
</dbReference>
<dbReference type="SMART" id="SM00982">
    <property type="entry name" value="TRCF"/>
    <property type="match status" value="1"/>
</dbReference>
<dbReference type="InterPro" id="IPR011545">
    <property type="entry name" value="DEAD/DEAH_box_helicase_dom"/>
</dbReference>
<dbReference type="Gene3D" id="2.40.10.170">
    <property type="match status" value="1"/>
</dbReference>
<dbReference type="Proteomes" id="UP001169760">
    <property type="component" value="Unassembled WGS sequence"/>
</dbReference>
<dbReference type="Pfam" id="PF00271">
    <property type="entry name" value="Helicase_C"/>
    <property type="match status" value="1"/>
</dbReference>
<evidence type="ECO:0000256" key="2">
    <source>
        <dbReference type="ARBA" id="ARBA00022490"/>
    </source>
</evidence>
<dbReference type="InterPro" id="IPR048635">
    <property type="entry name" value="MFD_D3"/>
</dbReference>
<dbReference type="Gene3D" id="3.30.2060.10">
    <property type="entry name" value="Penicillin-binding protein 1b domain"/>
    <property type="match status" value="1"/>
</dbReference>
<dbReference type="GO" id="GO:0003678">
    <property type="term" value="F:DNA helicase activity"/>
    <property type="evidence" value="ECO:0007669"/>
    <property type="project" value="TreeGrafter"/>
</dbReference>
<dbReference type="PROSITE" id="PS51194">
    <property type="entry name" value="HELICASE_CTER"/>
    <property type="match status" value="1"/>
</dbReference>
<dbReference type="EMBL" id="JAUOPB010000013">
    <property type="protein sequence ID" value="MDO6424127.1"/>
    <property type="molecule type" value="Genomic_DNA"/>
</dbReference>
<dbReference type="InterPro" id="IPR003711">
    <property type="entry name" value="CarD-like/TRCF_RID"/>
</dbReference>
<keyword evidence="9 13" id="KW-0234">DNA repair</keyword>
<dbReference type="AlphaFoldDB" id="A0AAW7X936"/>
<dbReference type="Pfam" id="PF21132">
    <property type="entry name" value="MFD_D3"/>
    <property type="match status" value="1"/>
</dbReference>
<dbReference type="InterPro" id="IPR014001">
    <property type="entry name" value="Helicase_ATP-bd"/>
</dbReference>
<dbReference type="GO" id="GO:0005524">
    <property type="term" value="F:ATP binding"/>
    <property type="evidence" value="ECO:0007669"/>
    <property type="project" value="UniProtKB-UniRule"/>
</dbReference>
<dbReference type="SMART" id="SM01058">
    <property type="entry name" value="CarD_TRCF"/>
    <property type="match status" value="1"/>
</dbReference>
<proteinExistence type="inferred from homology"/>
<evidence type="ECO:0000256" key="1">
    <source>
        <dbReference type="ARBA" id="ARBA00004496"/>
    </source>
</evidence>
<comment type="function">
    <text evidence="13">Couples transcription and DNA repair by recognizing RNA polymerase (RNAP) stalled at DNA lesions. Mediates ATP-dependent release of RNAP and its truncated transcript from the DNA, and recruitment of nucleotide excision repair machinery to the damaged site.</text>
</comment>
<dbReference type="GO" id="GO:0000716">
    <property type="term" value="P:transcription-coupled nucleotide-excision repair, DNA damage recognition"/>
    <property type="evidence" value="ECO:0007669"/>
    <property type="project" value="UniProtKB-UniRule"/>
</dbReference>
<keyword evidence="4 13" id="KW-0227">DNA damage</keyword>
<reference evidence="16" key="1">
    <citation type="submission" date="2023-07" db="EMBL/GenBank/DDBJ databases">
        <title>Genome content predicts the carbon catabolic preferences of heterotrophic bacteria.</title>
        <authorList>
            <person name="Gralka M."/>
        </authorList>
    </citation>
    <scope>NUCLEOTIDE SEQUENCE</scope>
    <source>
        <strain evidence="16">I3M17_2</strain>
    </source>
</reference>
<keyword evidence="8 13" id="KW-0238">DNA-binding</keyword>
<dbReference type="InterPro" id="IPR036101">
    <property type="entry name" value="CarD-like/TRCF_RID_sf"/>
</dbReference>
<dbReference type="GO" id="GO:0006355">
    <property type="term" value="P:regulation of DNA-templated transcription"/>
    <property type="evidence" value="ECO:0007669"/>
    <property type="project" value="UniProtKB-UniRule"/>
</dbReference>
<accession>A0AAW7X936</accession>
<keyword evidence="5 13" id="KW-0378">Hydrolase</keyword>
<evidence type="ECO:0000256" key="4">
    <source>
        <dbReference type="ARBA" id="ARBA00022763"/>
    </source>
</evidence>
<dbReference type="Pfam" id="PF02559">
    <property type="entry name" value="CarD_TRCF_RID"/>
    <property type="match status" value="1"/>
</dbReference>
<dbReference type="HAMAP" id="MF_00969">
    <property type="entry name" value="TRCF"/>
    <property type="match status" value="1"/>
</dbReference>
<evidence type="ECO:0000256" key="5">
    <source>
        <dbReference type="ARBA" id="ARBA00022801"/>
    </source>
</evidence>
<evidence type="ECO:0000256" key="9">
    <source>
        <dbReference type="ARBA" id="ARBA00023204"/>
    </source>
</evidence>
<dbReference type="Gene3D" id="3.90.1150.50">
    <property type="entry name" value="Transcription-repair-coupling factor, D7 domain"/>
    <property type="match status" value="1"/>
</dbReference>
<dbReference type="Gene3D" id="3.40.50.300">
    <property type="entry name" value="P-loop containing nucleotide triphosphate hydrolases"/>
    <property type="match status" value="2"/>
</dbReference>
<dbReference type="SUPFAM" id="SSF143517">
    <property type="entry name" value="TRCF domain-like"/>
    <property type="match status" value="1"/>
</dbReference>
<dbReference type="NCBIfam" id="NF007966">
    <property type="entry name" value="PRK10689.1"/>
    <property type="match status" value="1"/>
</dbReference>
<keyword evidence="3 13" id="KW-0547">Nucleotide-binding</keyword>
<gene>
    <name evidence="13 16" type="primary">mfd</name>
    <name evidence="16" type="ORF">Q4521_16700</name>
</gene>
<dbReference type="Pfam" id="PF17757">
    <property type="entry name" value="UvrB_inter"/>
    <property type="match status" value="1"/>
</dbReference>
<dbReference type="GO" id="GO:0016787">
    <property type="term" value="F:hydrolase activity"/>
    <property type="evidence" value="ECO:0007669"/>
    <property type="project" value="UniProtKB-KW"/>
</dbReference>
<dbReference type="CDD" id="cd17991">
    <property type="entry name" value="DEXHc_TRCF"/>
    <property type="match status" value="1"/>
</dbReference>
<evidence type="ECO:0000256" key="8">
    <source>
        <dbReference type="ARBA" id="ARBA00023125"/>
    </source>
</evidence>
<evidence type="ECO:0000313" key="17">
    <source>
        <dbReference type="Proteomes" id="UP001169760"/>
    </source>
</evidence>
<dbReference type="InterPro" id="IPR047112">
    <property type="entry name" value="RecG/Mfd"/>
</dbReference>
<dbReference type="GO" id="GO:0003684">
    <property type="term" value="F:damaged DNA binding"/>
    <property type="evidence" value="ECO:0007669"/>
    <property type="project" value="InterPro"/>
</dbReference>
<dbReference type="NCBIfam" id="TIGR00580">
    <property type="entry name" value="mfd"/>
    <property type="match status" value="1"/>
</dbReference>
<dbReference type="SUPFAM" id="SSF141259">
    <property type="entry name" value="CarD-like"/>
    <property type="match status" value="1"/>
</dbReference>
<keyword evidence="2 13" id="KW-0963">Cytoplasm</keyword>
<dbReference type="PANTHER" id="PTHR47964:SF1">
    <property type="entry name" value="ATP-DEPENDENT DNA HELICASE HOMOLOG RECG, CHLOROPLASTIC"/>
    <property type="match status" value="1"/>
</dbReference>
<dbReference type="FunFam" id="3.40.50.300:FF:000546">
    <property type="entry name" value="Transcription-repair-coupling factor"/>
    <property type="match status" value="1"/>
</dbReference>
<dbReference type="RefSeq" id="WP_303503427.1">
    <property type="nucleotide sequence ID" value="NZ_JAUOQV010000010.1"/>
</dbReference>
<evidence type="ECO:0000259" key="14">
    <source>
        <dbReference type="PROSITE" id="PS51192"/>
    </source>
</evidence>
<evidence type="ECO:0000256" key="7">
    <source>
        <dbReference type="ARBA" id="ARBA00022840"/>
    </source>
</evidence>
<dbReference type="InterPro" id="IPR041471">
    <property type="entry name" value="UvrB_inter"/>
</dbReference>
<evidence type="ECO:0000256" key="11">
    <source>
        <dbReference type="ARBA" id="ARBA00061399"/>
    </source>
</evidence>
<dbReference type="Gene3D" id="3.40.50.11180">
    <property type="match status" value="1"/>
</dbReference>
<comment type="subcellular location">
    <subcellularLocation>
        <location evidence="1 13">Cytoplasm</location>
    </subcellularLocation>
</comment>
<dbReference type="SMART" id="SM00487">
    <property type="entry name" value="DEXDc"/>
    <property type="match status" value="1"/>
</dbReference>
<dbReference type="InterPro" id="IPR004576">
    <property type="entry name" value="Mfd"/>
</dbReference>
<evidence type="ECO:0000256" key="12">
    <source>
        <dbReference type="ARBA" id="ARBA00070128"/>
    </source>
</evidence>
<evidence type="ECO:0000256" key="10">
    <source>
        <dbReference type="ARBA" id="ARBA00061104"/>
    </source>
</evidence>
<evidence type="ECO:0000256" key="3">
    <source>
        <dbReference type="ARBA" id="ARBA00022741"/>
    </source>
</evidence>
<dbReference type="InterPro" id="IPR001650">
    <property type="entry name" value="Helicase_C-like"/>
</dbReference>
<feature type="domain" description="Helicase C-terminal" evidence="15">
    <location>
        <begin position="804"/>
        <end position="960"/>
    </location>
</feature>
<evidence type="ECO:0000259" key="15">
    <source>
        <dbReference type="PROSITE" id="PS51194"/>
    </source>
</evidence>
<dbReference type="SMART" id="SM00490">
    <property type="entry name" value="HELICc"/>
    <property type="match status" value="1"/>
</dbReference>
<dbReference type="InterPro" id="IPR027417">
    <property type="entry name" value="P-loop_NTPase"/>
</dbReference>
<dbReference type="InterPro" id="IPR005118">
    <property type="entry name" value="TRCF_C"/>
</dbReference>
<keyword evidence="7 13" id="KW-0067">ATP-binding</keyword>
<evidence type="ECO:0000256" key="6">
    <source>
        <dbReference type="ARBA" id="ARBA00022806"/>
    </source>
</evidence>
<comment type="similarity">
    <text evidence="10 13">In the N-terminal section; belongs to the UvrB family.</text>
</comment>
<dbReference type="FunFam" id="3.40.50.300:FF:000300">
    <property type="entry name" value="Transcription-repair-coupling factor"/>
    <property type="match status" value="1"/>
</dbReference>
<dbReference type="PANTHER" id="PTHR47964">
    <property type="entry name" value="ATP-DEPENDENT DNA HELICASE HOMOLOG RECG, CHLOROPLASTIC"/>
    <property type="match status" value="1"/>
</dbReference>
<organism evidence="16 17">
    <name type="scientific">Saccharophagus degradans</name>
    <dbReference type="NCBI Taxonomy" id="86304"/>
    <lineage>
        <taxon>Bacteria</taxon>
        <taxon>Pseudomonadati</taxon>
        <taxon>Pseudomonadota</taxon>
        <taxon>Gammaproteobacteria</taxon>
        <taxon>Cellvibrionales</taxon>
        <taxon>Cellvibrionaceae</taxon>
        <taxon>Saccharophagus</taxon>
    </lineage>
</organism>
<sequence>MTSNMPLPLPSKLGDKKTWGGVSGLARVFACAEAAAQHNGTTVIIVQSMTEADRFARDLMLLTKGKKNTPEVLQFADWETLPYDNFSPHQDIISDRMRCLYQLSNQAQAIVVVAASTLMQRLAPANYIIANSLVVEKNETINRDNLLTSLINAGYQRVDTVFNHGEFAIRGALLDIFPMGSSAAYRIELFDDEVDSIRTFDPETQRTVDQVSKIELLPGKECQLDAEGISRFKLNWYENFNVDHRECPVFQDVSSGISPAGIEYYLPLFFEQTASLFDYLHENTLVMVTKGFETAVEDFWRDASSRFESHNIDMRRPLLPPAKVFHSVSEIYSQLKRFQRVVLEPTQVEERSGSANINTLSTPNLNIDAKAQNPLYNLEEFIYNYDGRILFCAESNGRRETLKEHFKKIDLQPEDVASPDAFLQGKSSIAICVADFQEGLRLTTPNICIIAESQLFGQRVQQYRRRKESNTDFNENIVKNLTELKIGAPVVHIEHGVGRYLGLQTIEFDGQKDEFLVLEYANEAKLYVPVANLHFISRYSGAEDSSAPLNRLGSDQWQKAKRKAAEKLRDVAAELLEIYAKRQAREGFQYTYPKDAYEIFAESFPFEETVDQQQAIDAVRQDMISAQPMDRLVCGDVGFGKTEVAMRAAFIAVQNSKQIAVLVPTTLLAQQHYENFKDRFADWPVNVEVISRFKSNKDITEIQKKLEAGKVDILIGTHKLIQGDLVFPNLGLLIIDEEHRFGVRQKEALKALRTEVDILTLTATPIPRTLNMAMSGIRDLSIIATPPAKRLSVKTFVRQSDTAVIKEAILREIMRGGQLYYLHNEVSTIEKTAADLQELVPEARIRVAHGQMRERELEAAMSDFYHKRHNILVCTTIIETGIDIPSANTIIIDRADKFGLAQLHQLRGRVGRSHHQAYAYLLTPHKKAMTADAVKRLEAIAEAQDLGAGFTLASHDLEIRGAGELLGDEQSGQMQAIGFSLYMEMLDKAVEALKSGKELDFESNFNNNVEFNLRIPALIPDDYLPDVHTRVILYKRMASVKNENELNDLQVEMIDRFGLLPDPIKNLVRQTRLRLTAEQLGVCKVEANNTGGRIEFTTKPNIDPLTIVKMVQTTPQHYRMEGASHLKFFFDMESADERLLTIHNIFETLMKSS</sequence>
<comment type="caution">
    <text evidence="16">The sequence shown here is derived from an EMBL/GenBank/DDBJ whole genome shotgun (WGS) entry which is preliminary data.</text>
</comment>
<dbReference type="CDD" id="cd18810">
    <property type="entry name" value="SF2_C_TRCF"/>
    <property type="match status" value="1"/>
</dbReference>
<evidence type="ECO:0000313" key="16">
    <source>
        <dbReference type="EMBL" id="MDO6424127.1"/>
    </source>
</evidence>
<comment type="similarity">
    <text evidence="11 13">In the C-terminal section; belongs to the helicase family. RecG subfamily.</text>
</comment>
<name>A0AAW7X936_9GAMM</name>
<feature type="domain" description="Helicase ATP-binding" evidence="14">
    <location>
        <begin position="622"/>
        <end position="783"/>
    </location>
</feature>
<dbReference type="Pfam" id="PF03461">
    <property type="entry name" value="TRCF"/>
    <property type="match status" value="1"/>
</dbReference>
<dbReference type="EC" id="3.6.4.-" evidence="13"/>
<dbReference type="Gene3D" id="3.40.50.11140">
    <property type="match status" value="1"/>
</dbReference>
<dbReference type="GO" id="GO:0005737">
    <property type="term" value="C:cytoplasm"/>
    <property type="evidence" value="ECO:0007669"/>
    <property type="project" value="UniProtKB-SubCell"/>
</dbReference>
<dbReference type="Pfam" id="PF00270">
    <property type="entry name" value="DEAD"/>
    <property type="match status" value="1"/>
</dbReference>
<keyword evidence="6" id="KW-0347">Helicase</keyword>
<protein>
    <recommendedName>
        <fullName evidence="12 13">Transcription-repair-coupling factor</fullName>
        <shortName evidence="13">TRCF</shortName>
        <ecNumber evidence="13">3.6.4.-</ecNumber>
    </recommendedName>
</protein>
<evidence type="ECO:0000256" key="13">
    <source>
        <dbReference type="HAMAP-Rule" id="MF_00969"/>
    </source>
</evidence>
<dbReference type="SUPFAM" id="SSF52540">
    <property type="entry name" value="P-loop containing nucleoside triphosphate hydrolases"/>
    <property type="match status" value="4"/>
</dbReference>